<sequence>MVYTVAMACIKQKTAGAQDIRAMGRLVLVAALPHTNGARRLMCDMLEVLAQGSCTERLDIAMEALAMLARDASGAAEVSKLLVGAAPKLRRPAFIQLAQGLNVAGFPAESFDAISSSWPPNATLNHPEAWAAAWKELIEASSTAGPGQLLATLSDLRKQVKKRNESTWHKATCSLAEVLTAAFRAVPATPLPTPRLVEAPGQARRRGKKAGGSPEEALVDAAAALASVAAPMLRFSLRIYSKQIPREIGLLAMENRQGSREDTLFIDALRGLETSPKSLATALARLTAVHATAELRSLWQVAAMLGWEGTRAMAWRLWHYWAHVETEEESSFEGCAAAYGQCLRSGLAGGSPEERAVAVNSALESLRCAFYVSPSVKWNKWRVKMWERQMTWDRDMLCRVAEDPAVQGCAPLARAVECLRTQTEHAVAHNGGWVKPWQAATAEVLRVWRGSGCQVHHSVKSGLLNCKLCKGAWQALRAEPNGPLRHLQAVSQTHQIKLSWFLKELVSDYHGPTEVGPEHILQGMIRNELGLVGPIADMERPVALQVPVVALSPTELSDACLQEVATAPVDTLAPTSNATAASVAAGQGMANVVATKVVPAT</sequence>
<dbReference type="EMBL" id="LGRX02030631">
    <property type="protein sequence ID" value="KAK3245445.1"/>
    <property type="molecule type" value="Genomic_DNA"/>
</dbReference>
<protein>
    <submittedName>
        <fullName evidence="2">Uncharacterized protein</fullName>
    </submittedName>
</protein>
<evidence type="ECO:0000256" key="1">
    <source>
        <dbReference type="SAM" id="MobiDB-lite"/>
    </source>
</evidence>
<dbReference type="AlphaFoldDB" id="A0AAE0C0Y2"/>
<proteinExistence type="predicted"/>
<accession>A0AAE0C0Y2</accession>
<reference evidence="2 3" key="1">
    <citation type="journal article" date="2015" name="Genome Biol. Evol.">
        <title>Comparative Genomics of a Bacterivorous Green Alga Reveals Evolutionary Causalities and Consequences of Phago-Mixotrophic Mode of Nutrition.</title>
        <authorList>
            <person name="Burns J.A."/>
            <person name="Paasch A."/>
            <person name="Narechania A."/>
            <person name="Kim E."/>
        </authorList>
    </citation>
    <scope>NUCLEOTIDE SEQUENCE [LARGE SCALE GENOMIC DNA]</scope>
    <source>
        <strain evidence="2 3">PLY_AMNH</strain>
    </source>
</reference>
<keyword evidence="3" id="KW-1185">Reference proteome</keyword>
<dbReference type="Proteomes" id="UP001190700">
    <property type="component" value="Unassembled WGS sequence"/>
</dbReference>
<name>A0AAE0C0Y2_9CHLO</name>
<evidence type="ECO:0000313" key="3">
    <source>
        <dbReference type="Proteomes" id="UP001190700"/>
    </source>
</evidence>
<gene>
    <name evidence="2" type="ORF">CYMTET_44987</name>
</gene>
<organism evidence="2 3">
    <name type="scientific">Cymbomonas tetramitiformis</name>
    <dbReference type="NCBI Taxonomy" id="36881"/>
    <lineage>
        <taxon>Eukaryota</taxon>
        <taxon>Viridiplantae</taxon>
        <taxon>Chlorophyta</taxon>
        <taxon>Pyramimonadophyceae</taxon>
        <taxon>Pyramimonadales</taxon>
        <taxon>Pyramimonadaceae</taxon>
        <taxon>Cymbomonas</taxon>
    </lineage>
</organism>
<evidence type="ECO:0000313" key="2">
    <source>
        <dbReference type="EMBL" id="KAK3245445.1"/>
    </source>
</evidence>
<comment type="caution">
    <text evidence="2">The sequence shown here is derived from an EMBL/GenBank/DDBJ whole genome shotgun (WGS) entry which is preliminary data.</text>
</comment>
<feature type="region of interest" description="Disordered" evidence="1">
    <location>
        <begin position="193"/>
        <end position="214"/>
    </location>
</feature>